<evidence type="ECO:0000313" key="3">
    <source>
        <dbReference type="Proteomes" id="UP001487740"/>
    </source>
</evidence>
<accession>A0AAW0UAY1</accession>
<dbReference type="AlphaFoldDB" id="A0AAW0UAY1"/>
<sequence length="161" mass="17554">MSVVVVVVVLGGVNGRSLLQLCVTCDQVNAVLFYCLVVEDLVATLVSDGGTGSGGVKDKWEPEMYLDNSGEEEGSTSWALRLREAGVEHHFLTTCPRQSSRHPQESRKKFGNIHILECSQEGHVLRHERLKCRGQKGHHLQQAPATTALAALHPHTPLPGT</sequence>
<keyword evidence="3" id="KW-1185">Reference proteome</keyword>
<feature type="chain" id="PRO_5043463433" evidence="1">
    <location>
        <begin position="16"/>
        <end position="161"/>
    </location>
</feature>
<proteinExistence type="predicted"/>
<organism evidence="2 3">
    <name type="scientific">Scylla paramamosain</name>
    <name type="common">Mud crab</name>
    <dbReference type="NCBI Taxonomy" id="85552"/>
    <lineage>
        <taxon>Eukaryota</taxon>
        <taxon>Metazoa</taxon>
        <taxon>Ecdysozoa</taxon>
        <taxon>Arthropoda</taxon>
        <taxon>Crustacea</taxon>
        <taxon>Multicrustacea</taxon>
        <taxon>Malacostraca</taxon>
        <taxon>Eumalacostraca</taxon>
        <taxon>Eucarida</taxon>
        <taxon>Decapoda</taxon>
        <taxon>Pleocyemata</taxon>
        <taxon>Brachyura</taxon>
        <taxon>Eubrachyura</taxon>
        <taxon>Portunoidea</taxon>
        <taxon>Portunidae</taxon>
        <taxon>Portuninae</taxon>
        <taxon>Scylla</taxon>
    </lineage>
</organism>
<comment type="caution">
    <text evidence="2">The sequence shown here is derived from an EMBL/GenBank/DDBJ whole genome shotgun (WGS) entry which is preliminary data.</text>
</comment>
<keyword evidence="1" id="KW-0732">Signal</keyword>
<feature type="signal peptide" evidence="1">
    <location>
        <begin position="1"/>
        <end position="15"/>
    </location>
</feature>
<name>A0AAW0UAY1_SCYPA</name>
<evidence type="ECO:0000313" key="2">
    <source>
        <dbReference type="EMBL" id="KAK8396931.1"/>
    </source>
</evidence>
<dbReference type="Proteomes" id="UP001487740">
    <property type="component" value="Unassembled WGS sequence"/>
</dbReference>
<dbReference type="EMBL" id="JARAKH010000015">
    <property type="protein sequence ID" value="KAK8396931.1"/>
    <property type="molecule type" value="Genomic_DNA"/>
</dbReference>
<protein>
    <submittedName>
        <fullName evidence="2">Uncharacterized protein</fullName>
    </submittedName>
</protein>
<evidence type="ECO:0000256" key="1">
    <source>
        <dbReference type="SAM" id="SignalP"/>
    </source>
</evidence>
<gene>
    <name evidence="2" type="ORF">O3P69_005135</name>
</gene>
<reference evidence="2 3" key="1">
    <citation type="submission" date="2023-03" db="EMBL/GenBank/DDBJ databases">
        <title>High-quality genome of Scylla paramamosain provides insights in environmental adaptation.</title>
        <authorList>
            <person name="Zhang L."/>
        </authorList>
    </citation>
    <scope>NUCLEOTIDE SEQUENCE [LARGE SCALE GENOMIC DNA]</scope>
    <source>
        <strain evidence="2">LZ_2023a</strain>
        <tissue evidence="2">Muscle</tissue>
    </source>
</reference>